<gene>
    <name evidence="2" type="ORF">EDD42_1696</name>
</gene>
<dbReference type="InterPro" id="IPR050583">
    <property type="entry name" value="Mycobacterial_A85_antigen"/>
</dbReference>
<reference evidence="2 3" key="1">
    <citation type="submission" date="2018-11" db="EMBL/GenBank/DDBJ databases">
        <title>Sequencing the genomes of 1000 actinobacteria strains.</title>
        <authorList>
            <person name="Klenk H.-P."/>
        </authorList>
    </citation>
    <scope>NUCLEOTIDE SEQUENCE [LARGE SCALE GENOMIC DNA]</scope>
    <source>
        <strain evidence="2 3">DSM 14012</strain>
    </source>
</reference>
<keyword evidence="1" id="KW-1133">Transmembrane helix</keyword>
<dbReference type="PANTHER" id="PTHR48098">
    <property type="entry name" value="ENTEROCHELIN ESTERASE-RELATED"/>
    <property type="match status" value="1"/>
</dbReference>
<dbReference type="Gene3D" id="3.40.50.1820">
    <property type="entry name" value="alpha/beta hydrolase"/>
    <property type="match status" value="1"/>
</dbReference>
<evidence type="ECO:0000313" key="2">
    <source>
        <dbReference type="EMBL" id="ROR81629.1"/>
    </source>
</evidence>
<protein>
    <submittedName>
        <fullName evidence="2">S-formylglutathione hydrolase FrmB</fullName>
    </submittedName>
</protein>
<organism evidence="2 3">
    <name type="scientific">Plantibacter flavus</name>
    <dbReference type="NCBI Taxonomy" id="150123"/>
    <lineage>
        <taxon>Bacteria</taxon>
        <taxon>Bacillati</taxon>
        <taxon>Actinomycetota</taxon>
        <taxon>Actinomycetes</taxon>
        <taxon>Micrococcales</taxon>
        <taxon>Microbacteriaceae</taxon>
        <taxon>Plantibacter</taxon>
    </lineage>
</organism>
<dbReference type="InterPro" id="IPR000801">
    <property type="entry name" value="Esterase-like"/>
</dbReference>
<comment type="caution">
    <text evidence="2">The sequence shown here is derived from an EMBL/GenBank/DDBJ whole genome shotgun (WGS) entry which is preliminary data.</text>
</comment>
<keyword evidence="3" id="KW-1185">Reference proteome</keyword>
<dbReference type="GO" id="GO:0016787">
    <property type="term" value="F:hydrolase activity"/>
    <property type="evidence" value="ECO:0007669"/>
    <property type="project" value="UniProtKB-KW"/>
</dbReference>
<dbReference type="SUPFAM" id="SSF53474">
    <property type="entry name" value="alpha/beta-Hydrolases"/>
    <property type="match status" value="1"/>
</dbReference>
<keyword evidence="1" id="KW-0472">Membrane</keyword>
<dbReference type="EMBL" id="RKHL01000001">
    <property type="protein sequence ID" value="ROR81629.1"/>
    <property type="molecule type" value="Genomic_DNA"/>
</dbReference>
<dbReference type="GO" id="GO:0016747">
    <property type="term" value="F:acyltransferase activity, transferring groups other than amino-acyl groups"/>
    <property type="evidence" value="ECO:0007669"/>
    <property type="project" value="TreeGrafter"/>
</dbReference>
<dbReference type="AlphaFoldDB" id="A0A3N2C2C1"/>
<dbReference type="PANTHER" id="PTHR48098:SF1">
    <property type="entry name" value="DIACYLGLYCEROL ACYLTRANSFERASE_MYCOLYLTRANSFERASE AG85A"/>
    <property type="match status" value="1"/>
</dbReference>
<evidence type="ECO:0000256" key="1">
    <source>
        <dbReference type="SAM" id="Phobius"/>
    </source>
</evidence>
<evidence type="ECO:0000313" key="3">
    <source>
        <dbReference type="Proteomes" id="UP000266915"/>
    </source>
</evidence>
<keyword evidence="2" id="KW-0378">Hydrolase</keyword>
<sequence>MFDWLLAIRLDRPELLVWVSGAAVVLAIILLTGRRTVRGWLTMLLVASGGALLAYATAWLLGDVLDVFGIELTPVTRAWAAVGFAGAALAIAAIVRTRAWRVVVASLAVPVFLLIGAIGVNQDFGEFATVRAALGISPYQSFSALPAARGTTTAWQRPADLPSGGRVEHVDIPATTSGFAHRDALVYLPPAALTAHPPALPVIEAFSGQPGEPADLFASAGIAGILDRFAASHAGLAPIVVVPDQLGAPDRNPMCVDGPLGNSASYLTVDVPAWISAHLPVSASRTDWFIAGFSQGGTCSIQLGAAHPERYGGILDISGEVVPSIGPTTIAQGFGGSATAYEAAAPSAILAAHTPYADTVGVFGYGSDDSRYGPGVRRVAAMASAAGMRTTTFVSDGTAHDWHTVHTVFERALPVIAARFGLA</sequence>
<feature type="transmembrane region" description="Helical" evidence="1">
    <location>
        <begin position="102"/>
        <end position="120"/>
    </location>
</feature>
<feature type="transmembrane region" description="Helical" evidence="1">
    <location>
        <begin position="40"/>
        <end position="58"/>
    </location>
</feature>
<dbReference type="Proteomes" id="UP000266915">
    <property type="component" value="Unassembled WGS sequence"/>
</dbReference>
<keyword evidence="1" id="KW-0812">Transmembrane</keyword>
<feature type="transmembrane region" description="Helical" evidence="1">
    <location>
        <begin position="78"/>
        <end position="95"/>
    </location>
</feature>
<accession>A0A3N2C2C1</accession>
<proteinExistence type="predicted"/>
<dbReference type="Pfam" id="PF00756">
    <property type="entry name" value="Esterase"/>
    <property type="match status" value="1"/>
</dbReference>
<feature type="transmembrane region" description="Helical" evidence="1">
    <location>
        <begin position="15"/>
        <end position="33"/>
    </location>
</feature>
<name>A0A3N2C2C1_9MICO</name>
<dbReference type="RefSeq" id="WP_085510721.1">
    <property type="nucleotide sequence ID" value="NZ_FXAP01000001.1"/>
</dbReference>
<dbReference type="InterPro" id="IPR029058">
    <property type="entry name" value="AB_hydrolase_fold"/>
</dbReference>